<organism evidence="3 4">
    <name type="scientific">Ureibacillus yapensis</name>
    <dbReference type="NCBI Taxonomy" id="2304605"/>
    <lineage>
        <taxon>Bacteria</taxon>
        <taxon>Bacillati</taxon>
        <taxon>Bacillota</taxon>
        <taxon>Bacilli</taxon>
        <taxon>Bacillales</taxon>
        <taxon>Caryophanaceae</taxon>
        <taxon>Ureibacillus</taxon>
    </lineage>
</organism>
<dbReference type="SUPFAM" id="SSF56300">
    <property type="entry name" value="Metallo-dependent phosphatases"/>
    <property type="match status" value="1"/>
</dbReference>
<name>A0A396S672_9BACL</name>
<dbReference type="InterPro" id="IPR004843">
    <property type="entry name" value="Calcineurin-like_PHP"/>
</dbReference>
<dbReference type="Gene3D" id="3.60.21.10">
    <property type="match status" value="1"/>
</dbReference>
<dbReference type="OrthoDB" id="9780884at2"/>
<dbReference type="CDD" id="cd07385">
    <property type="entry name" value="MPP_YkuE_C"/>
    <property type="match status" value="1"/>
</dbReference>
<evidence type="ECO:0000313" key="3">
    <source>
        <dbReference type="EMBL" id="RHW35811.1"/>
    </source>
</evidence>
<protein>
    <submittedName>
        <fullName evidence="3">Metallophosphoesterase</fullName>
    </submittedName>
</protein>
<sequence>MGRILGITLALGLYSILTVYLGLNLKKWLESINLFRWPVFYWLLLFLVSFSFIIGRLRDSLKPLIILGNYWMFFLEYGLLLCILANLVIYITPYKNVPIMGSIVMGLLVILFAWGSYNAYSPVVRNLEISIDRPGEPLRLVVASDFHLGVLSHKDHLQRFVELSNEAKPDAVLLVGDIVDDDPIWFVDEGMNEVMKQLTSTYGVYGVLGNHEYYGGKIPEFIDEMKESNVQILLDETILVGNRFYLTGREDLTNAERKELEALKPESGEHPWIVMNHTPQDLQEAEKAGVDFHVSGHTHLGQLWPNNFITNQIFEVDYGHLQKDASHFLVSSGFGFWGPPMRIGSRSELWVVDISFNEESVGRYGH</sequence>
<accession>A0A396S672</accession>
<feature type="domain" description="Calcineurin-like phosphoesterase" evidence="2">
    <location>
        <begin position="138"/>
        <end position="299"/>
    </location>
</feature>
<dbReference type="GO" id="GO:0016787">
    <property type="term" value="F:hydrolase activity"/>
    <property type="evidence" value="ECO:0007669"/>
    <property type="project" value="InterPro"/>
</dbReference>
<feature type="transmembrane region" description="Helical" evidence="1">
    <location>
        <begin position="97"/>
        <end position="117"/>
    </location>
</feature>
<feature type="transmembrane region" description="Helical" evidence="1">
    <location>
        <begin position="39"/>
        <end position="57"/>
    </location>
</feature>
<dbReference type="InterPro" id="IPR029052">
    <property type="entry name" value="Metallo-depent_PP-like"/>
</dbReference>
<dbReference type="RefSeq" id="WP_118876630.1">
    <property type="nucleotide sequence ID" value="NZ_QWEI01000006.1"/>
</dbReference>
<keyword evidence="1" id="KW-1133">Transmembrane helix</keyword>
<evidence type="ECO:0000313" key="4">
    <source>
        <dbReference type="Proteomes" id="UP000265692"/>
    </source>
</evidence>
<dbReference type="PANTHER" id="PTHR31302:SF0">
    <property type="entry name" value="TRANSMEMBRANE PROTEIN WITH METALLOPHOSPHOESTERASE DOMAIN"/>
    <property type="match status" value="1"/>
</dbReference>
<keyword evidence="4" id="KW-1185">Reference proteome</keyword>
<dbReference type="InterPro" id="IPR051158">
    <property type="entry name" value="Metallophosphoesterase_sf"/>
</dbReference>
<gene>
    <name evidence="3" type="ORF">D1B33_11960</name>
</gene>
<reference evidence="3 4" key="1">
    <citation type="submission" date="2018-08" db="EMBL/GenBank/DDBJ databases">
        <title>Lysinibacillus sp. YLB-03 draft genome sequence.</title>
        <authorList>
            <person name="Yu L."/>
        </authorList>
    </citation>
    <scope>NUCLEOTIDE SEQUENCE [LARGE SCALE GENOMIC DNA]</scope>
    <source>
        <strain evidence="3 4">YLB-03</strain>
    </source>
</reference>
<evidence type="ECO:0000256" key="1">
    <source>
        <dbReference type="SAM" id="Phobius"/>
    </source>
</evidence>
<keyword evidence="1" id="KW-0472">Membrane</keyword>
<dbReference type="AlphaFoldDB" id="A0A396S672"/>
<dbReference type="Pfam" id="PF00149">
    <property type="entry name" value="Metallophos"/>
    <property type="match status" value="1"/>
</dbReference>
<comment type="caution">
    <text evidence="3">The sequence shown here is derived from an EMBL/GenBank/DDBJ whole genome shotgun (WGS) entry which is preliminary data.</text>
</comment>
<dbReference type="PANTHER" id="PTHR31302">
    <property type="entry name" value="TRANSMEMBRANE PROTEIN WITH METALLOPHOSPHOESTERASE DOMAIN-RELATED"/>
    <property type="match status" value="1"/>
</dbReference>
<feature type="transmembrane region" description="Helical" evidence="1">
    <location>
        <begin position="69"/>
        <end position="91"/>
    </location>
</feature>
<evidence type="ECO:0000259" key="2">
    <source>
        <dbReference type="Pfam" id="PF00149"/>
    </source>
</evidence>
<dbReference type="Proteomes" id="UP000265692">
    <property type="component" value="Unassembled WGS sequence"/>
</dbReference>
<keyword evidence="1" id="KW-0812">Transmembrane</keyword>
<dbReference type="EMBL" id="QWEI01000006">
    <property type="protein sequence ID" value="RHW35811.1"/>
    <property type="molecule type" value="Genomic_DNA"/>
</dbReference>
<proteinExistence type="predicted"/>